<protein>
    <submittedName>
        <fullName evidence="1">Uncharacterized protein</fullName>
    </submittedName>
</protein>
<reference evidence="2" key="1">
    <citation type="journal article" date="2006" name="J. Bacteriol.">
        <title>The genome of the obligately intracellular bacterium Ehrlichia canis reveals themes of complex membrane structure and immune evasion strategies.</title>
        <authorList>
            <person name="Mavromatis K."/>
            <person name="Doyle C.K."/>
            <person name="Lykidis A."/>
            <person name="Ivanova N."/>
            <person name="Francino M.P."/>
            <person name="Chain P."/>
            <person name="Shin M."/>
            <person name="Malfatti S."/>
            <person name="Larimer F."/>
            <person name="Copeland A."/>
            <person name="Detter J.C."/>
            <person name="Land M."/>
            <person name="Richardson P.M."/>
            <person name="Yu X.J."/>
            <person name="Walker D.H."/>
            <person name="McBride J.W."/>
            <person name="Kyrpides N.C."/>
        </authorList>
    </citation>
    <scope>NUCLEOTIDE SEQUENCE [LARGE SCALE GENOMIC DNA]</scope>
    <source>
        <strain evidence="2">Jake</strain>
    </source>
</reference>
<keyword evidence="2" id="KW-1185">Reference proteome</keyword>
<accession>A0ACA6AVQ9</accession>
<dbReference type="Proteomes" id="UP000000435">
    <property type="component" value="Chromosome"/>
</dbReference>
<dbReference type="EMBL" id="CP000107">
    <property type="protein sequence ID" value="AAZ68384.1"/>
    <property type="molecule type" value="Genomic_DNA"/>
</dbReference>
<gene>
    <name evidence="1" type="ordered locus">Ecaj_0341</name>
</gene>
<organism evidence="1 2">
    <name type="scientific">Ehrlichia canis (strain Jake)</name>
    <dbReference type="NCBI Taxonomy" id="269484"/>
    <lineage>
        <taxon>Bacteria</taxon>
        <taxon>Pseudomonadati</taxon>
        <taxon>Pseudomonadota</taxon>
        <taxon>Alphaproteobacteria</taxon>
        <taxon>Rickettsiales</taxon>
        <taxon>Anaplasmataceae</taxon>
        <taxon>Ehrlichia</taxon>
    </lineage>
</organism>
<proteinExistence type="predicted"/>
<evidence type="ECO:0000313" key="2">
    <source>
        <dbReference type="Proteomes" id="UP000000435"/>
    </source>
</evidence>
<sequence length="190" mass="21534">MSFFTNKTNILILTVLVSMVLVFIIKCIYMRYNRVKYYDTLYEGDEQALDDQSECVNNNLPTNQNDSENTPRKVNEDIKDTLSSKENNFLGVFSDIHGCVNNNLQNDQSNSEIEKIDERVKGILSNKVKNDDLIIFEDVHEGINDRSAYENTCGDVNNNFLNSTGSDNSNNICTNSAAKAKKKKSFACLF</sequence>
<evidence type="ECO:0000313" key="1">
    <source>
        <dbReference type="EMBL" id="AAZ68384.1"/>
    </source>
</evidence>
<name>A0ACA6AVQ9_EHRCJ</name>